<evidence type="ECO:0000256" key="2">
    <source>
        <dbReference type="ARBA" id="ARBA00005896"/>
    </source>
</evidence>
<protein>
    <submittedName>
        <fullName evidence="8">Clavaminate synthase-like protein</fullName>
    </submittedName>
</protein>
<dbReference type="OrthoDB" id="93019at2759"/>
<gene>
    <name evidence="8" type="ORF">BP5796_09499</name>
</gene>
<comment type="caution">
    <text evidence="8">The sequence shown here is derived from an EMBL/GenBank/DDBJ whole genome shotgun (WGS) entry which is preliminary data.</text>
</comment>
<evidence type="ECO:0000313" key="9">
    <source>
        <dbReference type="Proteomes" id="UP000256328"/>
    </source>
</evidence>
<keyword evidence="6" id="KW-0408">Iron</keyword>
<name>A0A3D8QYK6_9HELO</name>
<comment type="cofactor">
    <cofactor evidence="1">
        <name>Fe(2+)</name>
        <dbReference type="ChEBI" id="CHEBI:29033"/>
    </cofactor>
</comment>
<dbReference type="Gene3D" id="3.60.130.10">
    <property type="entry name" value="Clavaminate synthase-like"/>
    <property type="match status" value="1"/>
</dbReference>
<dbReference type="GO" id="GO:0046872">
    <property type="term" value="F:metal ion binding"/>
    <property type="evidence" value="ECO:0007669"/>
    <property type="project" value="UniProtKB-KW"/>
</dbReference>
<sequence>MSPSRTKEELVITPIKHAPEKKCTMGAIITGLDLNDISDEELEQLRAATHKYQVVVIKNQHNLDPVKHWDLVTRLDPAAPNVHGHGTVKQFQKTGGLLSKRDVHGIPTAPNVRLIGKGYQGDDHFGIKNFTAYGASNDYHATPPSKEAFAAGNTQFQRWHMDAPLYEREPPHFTALRCVKAPVGPEITINWDDGTGLSMKTKPGLTAFFSNVQLYELLSEEEKEMAENSWVEYAPFPYMWIENCKGNANGLGLVTQGKEHTMEEMPEWNPEFVKTYPMVWNTADGRKALQVHGIAVRKLFIKATPTSSVEVVDDVVKIRAFLHNWQSRILKPENILMAPVEEGDVGMWDNWSVFHSAVDYPDAYGVRSMHQANLGASDAPVGPRPIGVL</sequence>
<keyword evidence="5" id="KW-0560">Oxidoreductase</keyword>
<dbReference type="AlphaFoldDB" id="A0A3D8QYK6"/>
<evidence type="ECO:0000313" key="8">
    <source>
        <dbReference type="EMBL" id="RDW66750.1"/>
    </source>
</evidence>
<dbReference type="PANTHER" id="PTHR43779:SF2">
    <property type="entry name" value="ALPHA-KETOGLUTARATE-DEPENDENT XANTHINE DIOXYGENASE XAN1"/>
    <property type="match status" value="1"/>
</dbReference>
<evidence type="ECO:0000256" key="5">
    <source>
        <dbReference type="ARBA" id="ARBA00023002"/>
    </source>
</evidence>
<dbReference type="PANTHER" id="PTHR43779">
    <property type="entry name" value="DIOXYGENASE RV0097-RELATED"/>
    <property type="match status" value="1"/>
</dbReference>
<dbReference type="EMBL" id="PDLN01000014">
    <property type="protein sequence ID" value="RDW66750.1"/>
    <property type="molecule type" value="Genomic_DNA"/>
</dbReference>
<organism evidence="8 9">
    <name type="scientific">Coleophoma crateriformis</name>
    <dbReference type="NCBI Taxonomy" id="565419"/>
    <lineage>
        <taxon>Eukaryota</taxon>
        <taxon>Fungi</taxon>
        <taxon>Dikarya</taxon>
        <taxon>Ascomycota</taxon>
        <taxon>Pezizomycotina</taxon>
        <taxon>Leotiomycetes</taxon>
        <taxon>Helotiales</taxon>
        <taxon>Dermateaceae</taxon>
        <taxon>Coleophoma</taxon>
    </lineage>
</organism>
<keyword evidence="4" id="KW-0223">Dioxygenase</keyword>
<evidence type="ECO:0000256" key="1">
    <source>
        <dbReference type="ARBA" id="ARBA00001954"/>
    </source>
</evidence>
<comment type="similarity">
    <text evidence="2">Belongs to the TfdA dioxygenase family.</text>
</comment>
<evidence type="ECO:0000256" key="6">
    <source>
        <dbReference type="ARBA" id="ARBA00023004"/>
    </source>
</evidence>
<accession>A0A3D8QYK6</accession>
<feature type="domain" description="TauD/TfdA-like" evidence="7">
    <location>
        <begin position="25"/>
        <end position="371"/>
    </location>
</feature>
<proteinExistence type="inferred from homology"/>
<dbReference type="GO" id="GO:0051213">
    <property type="term" value="F:dioxygenase activity"/>
    <property type="evidence" value="ECO:0007669"/>
    <property type="project" value="UniProtKB-KW"/>
</dbReference>
<keyword evidence="9" id="KW-1185">Reference proteome</keyword>
<evidence type="ECO:0000256" key="4">
    <source>
        <dbReference type="ARBA" id="ARBA00022964"/>
    </source>
</evidence>
<dbReference type="InterPro" id="IPR042098">
    <property type="entry name" value="TauD-like_sf"/>
</dbReference>
<dbReference type="Proteomes" id="UP000256328">
    <property type="component" value="Unassembled WGS sequence"/>
</dbReference>
<evidence type="ECO:0000259" key="7">
    <source>
        <dbReference type="Pfam" id="PF02668"/>
    </source>
</evidence>
<reference evidence="8 9" key="1">
    <citation type="journal article" date="2018" name="IMA Fungus">
        <title>IMA Genome-F 9: Draft genome sequence of Annulohypoxylon stygium, Aspergillus mulundensis, Berkeleyomyces basicola (syn. Thielaviopsis basicola), Ceratocystis smalleyi, two Cercospora beticola strains, Coleophoma cylindrospora, Fusarium fracticaudum, Phialophora cf. hyalina, and Morchella septimelata.</title>
        <authorList>
            <person name="Wingfield B.D."/>
            <person name="Bills G.F."/>
            <person name="Dong Y."/>
            <person name="Huang W."/>
            <person name="Nel W.J."/>
            <person name="Swalarsk-Parry B.S."/>
            <person name="Vaghefi N."/>
            <person name="Wilken P.M."/>
            <person name="An Z."/>
            <person name="de Beer Z.W."/>
            <person name="De Vos L."/>
            <person name="Chen L."/>
            <person name="Duong T.A."/>
            <person name="Gao Y."/>
            <person name="Hammerbacher A."/>
            <person name="Kikkert J.R."/>
            <person name="Li Y."/>
            <person name="Li H."/>
            <person name="Li K."/>
            <person name="Li Q."/>
            <person name="Liu X."/>
            <person name="Ma X."/>
            <person name="Naidoo K."/>
            <person name="Pethybridge S.J."/>
            <person name="Sun J."/>
            <person name="Steenkamp E.T."/>
            <person name="van der Nest M.A."/>
            <person name="van Wyk S."/>
            <person name="Wingfield M.J."/>
            <person name="Xiong C."/>
            <person name="Yue Q."/>
            <person name="Zhang X."/>
        </authorList>
    </citation>
    <scope>NUCLEOTIDE SEQUENCE [LARGE SCALE GENOMIC DNA]</scope>
    <source>
        <strain evidence="8 9">BP5796</strain>
    </source>
</reference>
<evidence type="ECO:0000256" key="3">
    <source>
        <dbReference type="ARBA" id="ARBA00022723"/>
    </source>
</evidence>
<dbReference type="InterPro" id="IPR003819">
    <property type="entry name" value="TauD/TfdA-like"/>
</dbReference>
<dbReference type="Pfam" id="PF02668">
    <property type="entry name" value="TauD"/>
    <property type="match status" value="1"/>
</dbReference>
<dbReference type="SUPFAM" id="SSF51197">
    <property type="entry name" value="Clavaminate synthase-like"/>
    <property type="match status" value="1"/>
</dbReference>
<keyword evidence="3" id="KW-0479">Metal-binding</keyword>
<dbReference type="InterPro" id="IPR051178">
    <property type="entry name" value="TfdA_dioxygenase"/>
</dbReference>